<sequence>MAIPDLHAFLRTFFTLHNCPIVRDESGLLSIQLTEEMDKALMNRPFYWHYMEKIGQTGTPMQLTLITNPEKRDEKGEWIHFGSPRLHQILNHLKEREKFIHLFEKVDVNTQTPLYPWLLANVKVSYIGRQKKDMLYSVGLQLINGSMRFSMMDYLDNIPLQKTIPDYCYTISPIIRLKSGFGRIEKVIYEQIAKEQHGWAVESLRTLKEEEEMIRHFYKDEEEQERMNKELEALRERYQPVIEIKIVNGGLIYLTK</sequence>
<dbReference type="AlphaFoldDB" id="A0A8J2XF56"/>
<protein>
    <recommendedName>
        <fullName evidence="3">YqhG family protein</fullName>
    </recommendedName>
</protein>
<accession>A0A8J2XF56</accession>
<evidence type="ECO:0000313" key="2">
    <source>
        <dbReference type="Proteomes" id="UP000602050"/>
    </source>
</evidence>
<organism evidence="1 2">
    <name type="scientific">Compostibacillus humi</name>
    <dbReference type="NCBI Taxonomy" id="1245525"/>
    <lineage>
        <taxon>Bacteria</taxon>
        <taxon>Bacillati</taxon>
        <taxon>Bacillota</taxon>
        <taxon>Bacilli</taxon>
        <taxon>Bacillales</taxon>
        <taxon>Bacillaceae</taxon>
        <taxon>Compostibacillus</taxon>
    </lineage>
</organism>
<comment type="caution">
    <text evidence="1">The sequence shown here is derived from an EMBL/GenBank/DDBJ whole genome shotgun (WGS) entry which is preliminary data.</text>
</comment>
<dbReference type="InterPro" id="IPR024562">
    <property type="entry name" value="YqhG"/>
</dbReference>
<keyword evidence="2" id="KW-1185">Reference proteome</keyword>
<reference evidence="1" key="1">
    <citation type="journal article" date="2014" name="Int. J. Syst. Evol. Microbiol.">
        <title>Complete genome sequence of Corynebacterium casei LMG S-19264T (=DSM 44701T), isolated from a smear-ripened cheese.</title>
        <authorList>
            <consortium name="US DOE Joint Genome Institute (JGI-PGF)"/>
            <person name="Walter F."/>
            <person name="Albersmeier A."/>
            <person name="Kalinowski J."/>
            <person name="Ruckert C."/>
        </authorList>
    </citation>
    <scope>NUCLEOTIDE SEQUENCE</scope>
    <source>
        <strain evidence="1">CGMCC 1.12360</strain>
    </source>
</reference>
<dbReference type="RefSeq" id="WP_188392160.1">
    <property type="nucleotide sequence ID" value="NZ_BMEV01000032.1"/>
</dbReference>
<dbReference type="EMBL" id="BMEV01000032">
    <property type="protein sequence ID" value="GFZ77620.1"/>
    <property type="molecule type" value="Genomic_DNA"/>
</dbReference>
<dbReference type="Proteomes" id="UP000602050">
    <property type="component" value="Unassembled WGS sequence"/>
</dbReference>
<reference evidence="1" key="2">
    <citation type="submission" date="2020-09" db="EMBL/GenBank/DDBJ databases">
        <authorList>
            <person name="Sun Q."/>
            <person name="Zhou Y."/>
        </authorList>
    </citation>
    <scope>NUCLEOTIDE SEQUENCE</scope>
    <source>
        <strain evidence="1">CGMCC 1.12360</strain>
    </source>
</reference>
<proteinExistence type="predicted"/>
<name>A0A8J2XF56_9BACI</name>
<evidence type="ECO:0000313" key="1">
    <source>
        <dbReference type="EMBL" id="GFZ77620.1"/>
    </source>
</evidence>
<evidence type="ECO:0008006" key="3">
    <source>
        <dbReference type="Google" id="ProtNLM"/>
    </source>
</evidence>
<gene>
    <name evidence="1" type="ORF">GCM10010978_18930</name>
</gene>
<dbReference type="Pfam" id="PF11079">
    <property type="entry name" value="YqhG"/>
    <property type="match status" value="1"/>
</dbReference>